<dbReference type="FunFam" id="3.10.20.90:FF:000105">
    <property type="entry name" value="phosphatidylinositol 4-phosphate 3-kinase C2 domain-containing subunit beta"/>
    <property type="match status" value="1"/>
</dbReference>
<dbReference type="Gene3D" id="3.10.20.770">
    <property type="match status" value="1"/>
</dbReference>
<dbReference type="RefSeq" id="XP_031424021.1">
    <property type="nucleotide sequence ID" value="XM_031568161.2"/>
</dbReference>
<dbReference type="PROSITE" id="PS00915">
    <property type="entry name" value="PI3_4_KINASE_1"/>
    <property type="match status" value="1"/>
</dbReference>
<dbReference type="SMART" id="SM00142">
    <property type="entry name" value="PI3K_C2"/>
    <property type="match status" value="1"/>
</dbReference>
<keyword evidence="12" id="KW-0067">ATP-binding</keyword>
<keyword evidence="13" id="KW-0443">Lipid metabolism</keyword>
<dbReference type="Gene3D" id="1.25.40.70">
    <property type="entry name" value="Phosphatidylinositol 3-kinase, accessory domain (PIK)"/>
    <property type="match status" value="1"/>
</dbReference>
<evidence type="ECO:0000259" key="24">
    <source>
        <dbReference type="PROSITE" id="PS51547"/>
    </source>
</evidence>
<dbReference type="RefSeq" id="XP_031424020.1">
    <property type="nucleotide sequence ID" value="XM_031568160.2"/>
</dbReference>
<dbReference type="Pfam" id="PF00792">
    <property type="entry name" value="PI3K_C2"/>
    <property type="match status" value="1"/>
</dbReference>
<dbReference type="Pfam" id="PF00794">
    <property type="entry name" value="PI3K_rbd"/>
    <property type="match status" value="1"/>
</dbReference>
<dbReference type="Gene3D" id="3.30.1520.10">
    <property type="entry name" value="Phox-like domain"/>
    <property type="match status" value="1"/>
</dbReference>
<dbReference type="InterPro" id="IPR011009">
    <property type="entry name" value="Kinase-like_dom_sf"/>
</dbReference>
<dbReference type="Proteomes" id="UP000515152">
    <property type="component" value="Chromosome 5"/>
</dbReference>
<dbReference type="PROSITE" id="PS50004">
    <property type="entry name" value="C2"/>
    <property type="match status" value="1"/>
</dbReference>
<gene>
    <name evidence="26 27 28 29 30 31" type="primary">pik3c2b</name>
</gene>
<feature type="compositionally biased region" description="Polar residues" evidence="18">
    <location>
        <begin position="101"/>
        <end position="116"/>
    </location>
</feature>
<dbReference type="InterPro" id="IPR002420">
    <property type="entry name" value="PI3K-type_C2_dom"/>
</dbReference>
<dbReference type="SUPFAM" id="SSF64268">
    <property type="entry name" value="PX domain"/>
    <property type="match status" value="1"/>
</dbReference>
<feature type="compositionally biased region" description="Pro residues" evidence="18">
    <location>
        <begin position="63"/>
        <end position="82"/>
    </location>
</feature>
<dbReference type="InterPro" id="IPR036940">
    <property type="entry name" value="PI3/4_kinase_cat_sf"/>
</dbReference>
<dbReference type="SMART" id="SM00146">
    <property type="entry name" value="PI3Kc"/>
    <property type="match status" value="1"/>
</dbReference>
<dbReference type="InterPro" id="IPR042236">
    <property type="entry name" value="PI3K_accessory_sf"/>
</dbReference>
<evidence type="ECO:0000313" key="25">
    <source>
        <dbReference type="Proteomes" id="UP000515152"/>
    </source>
</evidence>
<dbReference type="SUPFAM" id="SSF49562">
    <property type="entry name" value="C2 domain (Calcium/lipid-binding domain, CaLB)"/>
    <property type="match status" value="2"/>
</dbReference>
<dbReference type="FunFam" id="2.60.40.150:FF:000036">
    <property type="entry name" value="phosphatidylinositol 4-phosphate 3-kinase C2 domain-containing subunit beta"/>
    <property type="match status" value="1"/>
</dbReference>
<comment type="similarity">
    <text evidence="6">Belongs to the PI3/PI4-kinase family. Type III PI4K subfamily.</text>
</comment>
<evidence type="ECO:0000313" key="31">
    <source>
        <dbReference type="RefSeq" id="XP_031424021.1"/>
    </source>
</evidence>
<dbReference type="Pfam" id="PF00454">
    <property type="entry name" value="PI3_PI4_kinase"/>
    <property type="match status" value="1"/>
</dbReference>
<feature type="domain" description="PIK helical" evidence="22">
    <location>
        <begin position="751"/>
        <end position="927"/>
    </location>
</feature>
<comment type="cofactor">
    <cofactor evidence="2">
        <name>Mg(2+)</name>
        <dbReference type="ChEBI" id="CHEBI:18420"/>
    </cofactor>
</comment>
<dbReference type="PROSITE" id="PS51546">
    <property type="entry name" value="PI3K_RBD"/>
    <property type="match status" value="1"/>
</dbReference>
<dbReference type="FunFam" id="1.25.40.70:FF:000005">
    <property type="entry name" value="Phosphatidylinositol 4-phosphate 3-kinase C2 domain-containing subunit beta"/>
    <property type="match status" value="1"/>
</dbReference>
<dbReference type="Pfam" id="PF00613">
    <property type="entry name" value="PI3Ka"/>
    <property type="match status" value="1"/>
</dbReference>
<dbReference type="GeneID" id="105895879"/>
<feature type="domain" description="PX" evidence="20">
    <location>
        <begin position="1311"/>
        <end position="1427"/>
    </location>
</feature>
<keyword evidence="25" id="KW-1185">Reference proteome</keyword>
<organism evidence="25 31">
    <name type="scientific">Clupea harengus</name>
    <name type="common">Atlantic herring</name>
    <dbReference type="NCBI Taxonomy" id="7950"/>
    <lineage>
        <taxon>Eukaryota</taxon>
        <taxon>Metazoa</taxon>
        <taxon>Chordata</taxon>
        <taxon>Craniata</taxon>
        <taxon>Vertebrata</taxon>
        <taxon>Euteleostomi</taxon>
        <taxon>Actinopterygii</taxon>
        <taxon>Neopterygii</taxon>
        <taxon>Teleostei</taxon>
        <taxon>Clupei</taxon>
        <taxon>Clupeiformes</taxon>
        <taxon>Clupeoidei</taxon>
        <taxon>Clupeidae</taxon>
        <taxon>Clupea</taxon>
    </lineage>
</organism>
<dbReference type="CTD" id="5287"/>
<dbReference type="OrthoDB" id="67688at2759"/>
<dbReference type="InterPro" id="IPR035892">
    <property type="entry name" value="C2_domain_sf"/>
</dbReference>
<dbReference type="InterPro" id="IPR029071">
    <property type="entry name" value="Ubiquitin-like_domsf"/>
</dbReference>
<evidence type="ECO:0000256" key="3">
    <source>
        <dbReference type="ARBA" id="ARBA00004123"/>
    </source>
</evidence>
<dbReference type="SMART" id="SM00144">
    <property type="entry name" value="PI3K_rbd"/>
    <property type="match status" value="1"/>
</dbReference>
<evidence type="ECO:0000313" key="28">
    <source>
        <dbReference type="RefSeq" id="XP_031424018.1"/>
    </source>
</evidence>
<feature type="domain" description="PI3K/PI4K catalytic" evidence="21">
    <location>
        <begin position="996"/>
        <end position="1274"/>
    </location>
</feature>
<evidence type="ECO:0000259" key="23">
    <source>
        <dbReference type="PROSITE" id="PS51546"/>
    </source>
</evidence>
<dbReference type="PANTHER" id="PTHR10048">
    <property type="entry name" value="PHOSPHATIDYLINOSITOL KINASE"/>
    <property type="match status" value="1"/>
</dbReference>
<dbReference type="PANTHER" id="PTHR10048:SF30">
    <property type="entry name" value="PHOSPHATIDYLINOSITOL 4-PHOSPHATE 3-KINASE C2 DOMAIN-CONTAINING SUBUNIT BETA"/>
    <property type="match status" value="1"/>
</dbReference>
<evidence type="ECO:0000259" key="19">
    <source>
        <dbReference type="PROSITE" id="PS50004"/>
    </source>
</evidence>
<evidence type="ECO:0000256" key="16">
    <source>
        <dbReference type="ARBA" id="ARBA00023985"/>
    </source>
</evidence>
<dbReference type="FunFam" id="3.10.20.770:FF:000004">
    <property type="entry name" value="Phosphatidylinositol 4-phosphate 3-kinase C2 domain-containing subunit beta isoform A"/>
    <property type="match status" value="1"/>
</dbReference>
<feature type="region of interest" description="Disordered" evidence="18">
    <location>
        <begin position="200"/>
        <end position="254"/>
    </location>
</feature>
<dbReference type="GO" id="GO:0035005">
    <property type="term" value="F:1-phosphatidylinositol-4-phosphate 3-kinase activity"/>
    <property type="evidence" value="ECO:0007669"/>
    <property type="project" value="UniProtKB-EC"/>
</dbReference>
<comment type="subcellular location">
    <subcellularLocation>
        <location evidence="4">Cell membrane</location>
    </subcellularLocation>
    <subcellularLocation>
        <location evidence="5">Cytoplasm</location>
    </subcellularLocation>
    <subcellularLocation>
        <location evidence="3">Nucleus</location>
    </subcellularLocation>
</comment>
<evidence type="ECO:0000256" key="14">
    <source>
        <dbReference type="ARBA" id="ARBA00023136"/>
    </source>
</evidence>
<evidence type="ECO:0000313" key="29">
    <source>
        <dbReference type="RefSeq" id="XP_031424019.1"/>
    </source>
</evidence>
<dbReference type="FunFam" id="3.30.1010.10:FF:000001">
    <property type="entry name" value="Phosphatidylinositol 4-phosphate 3-kinase C2 domain-containing subunit beta"/>
    <property type="match status" value="1"/>
</dbReference>
<evidence type="ECO:0000313" key="30">
    <source>
        <dbReference type="RefSeq" id="XP_031424020.1"/>
    </source>
</evidence>
<dbReference type="RefSeq" id="XP_031424016.1">
    <property type="nucleotide sequence ID" value="XM_031568156.2"/>
</dbReference>
<comment type="cofactor">
    <cofactor evidence="1">
        <name>Ca(2+)</name>
        <dbReference type="ChEBI" id="CHEBI:29108"/>
    </cofactor>
</comment>
<keyword evidence="7" id="KW-1003">Cell membrane</keyword>
<feature type="domain" description="C2 PI3K-type" evidence="24">
    <location>
        <begin position="572"/>
        <end position="732"/>
    </location>
</feature>
<dbReference type="InterPro" id="IPR001683">
    <property type="entry name" value="PX_dom"/>
</dbReference>
<evidence type="ECO:0000256" key="9">
    <source>
        <dbReference type="ARBA" id="ARBA00022679"/>
    </source>
</evidence>
<dbReference type="PROSITE" id="PS50290">
    <property type="entry name" value="PI3_4_KINASE_3"/>
    <property type="match status" value="1"/>
</dbReference>
<evidence type="ECO:0000259" key="21">
    <source>
        <dbReference type="PROSITE" id="PS50290"/>
    </source>
</evidence>
<dbReference type="SUPFAM" id="SSF48371">
    <property type="entry name" value="ARM repeat"/>
    <property type="match status" value="1"/>
</dbReference>
<dbReference type="SUPFAM" id="SSF54236">
    <property type="entry name" value="Ubiquitin-like"/>
    <property type="match status" value="1"/>
</dbReference>
<evidence type="ECO:0000256" key="10">
    <source>
        <dbReference type="ARBA" id="ARBA00022741"/>
    </source>
</evidence>
<dbReference type="PROSITE" id="PS51547">
    <property type="entry name" value="C2_PI3K"/>
    <property type="match status" value="1"/>
</dbReference>
<dbReference type="PROSITE" id="PS00916">
    <property type="entry name" value="PI3_4_KINASE_2"/>
    <property type="match status" value="1"/>
</dbReference>
<evidence type="ECO:0000259" key="20">
    <source>
        <dbReference type="PROSITE" id="PS50195"/>
    </source>
</evidence>
<dbReference type="GO" id="GO:0043491">
    <property type="term" value="P:phosphatidylinositol 3-kinase/protein kinase B signal transduction"/>
    <property type="evidence" value="ECO:0007669"/>
    <property type="project" value="TreeGrafter"/>
</dbReference>
<dbReference type="PROSITE" id="PS50195">
    <property type="entry name" value="PX"/>
    <property type="match status" value="1"/>
</dbReference>
<evidence type="ECO:0000256" key="5">
    <source>
        <dbReference type="ARBA" id="ARBA00004496"/>
    </source>
</evidence>
<dbReference type="GO" id="GO:0035091">
    <property type="term" value="F:phosphatidylinositol binding"/>
    <property type="evidence" value="ECO:0007669"/>
    <property type="project" value="InterPro"/>
</dbReference>
<dbReference type="InterPro" id="IPR016024">
    <property type="entry name" value="ARM-type_fold"/>
</dbReference>
<dbReference type="InterPro" id="IPR000403">
    <property type="entry name" value="PI3/4_kinase_cat_dom"/>
</dbReference>
<name>A0A6P8FK52_CLUHA</name>
<evidence type="ECO:0000256" key="11">
    <source>
        <dbReference type="ARBA" id="ARBA00022777"/>
    </source>
</evidence>
<comment type="catalytic activity">
    <reaction evidence="16">
        <text>a 1,2-diacyl-sn-glycero-3-phospho-(1D-myo-inositol) + ATP = a 1,2-diacyl-sn-glycero-3-phospho-(1D-myo-inositol-3-phosphate) + ADP + H(+)</text>
        <dbReference type="Rhea" id="RHEA:12709"/>
        <dbReference type="ChEBI" id="CHEBI:15378"/>
        <dbReference type="ChEBI" id="CHEBI:30616"/>
        <dbReference type="ChEBI" id="CHEBI:57880"/>
        <dbReference type="ChEBI" id="CHEBI:58088"/>
        <dbReference type="ChEBI" id="CHEBI:456216"/>
        <dbReference type="EC" id="2.7.1.137"/>
    </reaction>
    <physiologicalReaction direction="left-to-right" evidence="16">
        <dbReference type="Rhea" id="RHEA:12710"/>
    </physiologicalReaction>
</comment>
<dbReference type="GO" id="GO:0005886">
    <property type="term" value="C:plasma membrane"/>
    <property type="evidence" value="ECO:0007669"/>
    <property type="project" value="UniProtKB-SubCell"/>
</dbReference>
<dbReference type="PROSITE" id="PS51545">
    <property type="entry name" value="PIK_HELICAL"/>
    <property type="match status" value="1"/>
</dbReference>
<evidence type="ECO:0000256" key="7">
    <source>
        <dbReference type="ARBA" id="ARBA00022475"/>
    </source>
</evidence>
<proteinExistence type="inferred from homology"/>
<feature type="region of interest" description="Disordered" evidence="18">
    <location>
        <begin position="40"/>
        <end position="183"/>
    </location>
</feature>
<keyword evidence="14" id="KW-0472">Membrane</keyword>
<accession>A0A6P8FK52</accession>
<dbReference type="Gene3D" id="2.60.40.150">
    <property type="entry name" value="C2 domain"/>
    <property type="match status" value="2"/>
</dbReference>
<evidence type="ECO:0000256" key="2">
    <source>
        <dbReference type="ARBA" id="ARBA00001946"/>
    </source>
</evidence>
<keyword evidence="9" id="KW-0808">Transferase</keyword>
<evidence type="ECO:0000256" key="18">
    <source>
        <dbReference type="SAM" id="MobiDB-lite"/>
    </source>
</evidence>
<dbReference type="Gene3D" id="1.10.1070.11">
    <property type="entry name" value="Phosphatidylinositol 3-/4-kinase, catalytic domain"/>
    <property type="match status" value="1"/>
</dbReference>
<dbReference type="RefSeq" id="XP_012678022.2">
    <property type="nucleotide sequence ID" value="XM_012822568.3"/>
</dbReference>
<keyword evidence="15" id="KW-0539">Nucleus</keyword>
<comment type="catalytic activity">
    <reaction evidence="17">
        <text>a 1,2-diacyl-sn-glycero-3-phospho-(1D-myo-inositol 4-phosphate) + ATP = a 1,2-diacyl-sn-glycero-3-phospho-(1D-myo-inositol-3,4-bisphosphate) + ADP + H(+)</text>
        <dbReference type="Rhea" id="RHEA:18373"/>
        <dbReference type="ChEBI" id="CHEBI:15378"/>
        <dbReference type="ChEBI" id="CHEBI:30616"/>
        <dbReference type="ChEBI" id="CHEBI:57658"/>
        <dbReference type="ChEBI" id="CHEBI:58178"/>
        <dbReference type="ChEBI" id="CHEBI:456216"/>
        <dbReference type="EC" id="2.7.1.154"/>
    </reaction>
    <physiologicalReaction direction="left-to-right" evidence="17">
        <dbReference type="Rhea" id="RHEA:18374"/>
    </physiologicalReaction>
</comment>
<evidence type="ECO:0000313" key="26">
    <source>
        <dbReference type="RefSeq" id="XP_012678022.2"/>
    </source>
</evidence>
<evidence type="ECO:0000256" key="4">
    <source>
        <dbReference type="ARBA" id="ARBA00004236"/>
    </source>
</evidence>
<evidence type="ECO:0000256" key="15">
    <source>
        <dbReference type="ARBA" id="ARBA00023242"/>
    </source>
</evidence>
<dbReference type="SMART" id="SM00239">
    <property type="entry name" value="C2"/>
    <property type="match status" value="2"/>
</dbReference>
<keyword evidence="8" id="KW-0963">Cytoplasm</keyword>
<dbReference type="GO" id="GO:0005942">
    <property type="term" value="C:phosphatidylinositol 3-kinase complex"/>
    <property type="evidence" value="ECO:0007669"/>
    <property type="project" value="TreeGrafter"/>
</dbReference>
<dbReference type="SMART" id="SM00312">
    <property type="entry name" value="PX"/>
    <property type="match status" value="1"/>
</dbReference>
<feature type="compositionally biased region" description="Pro residues" evidence="18">
    <location>
        <begin position="138"/>
        <end position="168"/>
    </location>
</feature>
<dbReference type="KEGG" id="char:105895879"/>
<evidence type="ECO:0000256" key="12">
    <source>
        <dbReference type="ARBA" id="ARBA00022840"/>
    </source>
</evidence>
<dbReference type="RefSeq" id="XP_031424018.1">
    <property type="nucleotide sequence ID" value="XM_031568158.2"/>
</dbReference>
<evidence type="ECO:0000256" key="6">
    <source>
        <dbReference type="ARBA" id="ARBA00006209"/>
    </source>
</evidence>
<protein>
    <submittedName>
        <fullName evidence="26 27">Phosphatidylinositol 4-phosphate 3-kinase C2 domain-containing subunit beta</fullName>
    </submittedName>
</protein>
<dbReference type="InterPro" id="IPR000341">
    <property type="entry name" value="PI3K_Ras-bd_dom"/>
</dbReference>
<evidence type="ECO:0000256" key="13">
    <source>
        <dbReference type="ARBA" id="ARBA00023098"/>
    </source>
</evidence>
<dbReference type="GO" id="GO:0016477">
    <property type="term" value="P:cell migration"/>
    <property type="evidence" value="ECO:0007669"/>
    <property type="project" value="TreeGrafter"/>
</dbReference>
<reference evidence="26 27" key="1">
    <citation type="submission" date="2025-04" db="UniProtKB">
        <authorList>
            <consortium name="RefSeq"/>
        </authorList>
    </citation>
    <scope>IDENTIFICATION</scope>
</reference>
<sequence>MSAAQMQNDGEQRWGVLDSLGLSPKELVMAEALQMEYDALSRLRQDKSPTSKTLSDGDEGGSKPPPPPQRELPLPPPRPLHSPPGSSFQTGGWGSDPMLQPNGNGQSGSSHAQPPMSSKEPLYILETGPRNKGHSDGLPPPDEPPPALPPRNPLPPLPDPPRRPPPTPRDINLFSPEVDQPKVLSSDTLNYDHLNDSLTKLNGDWSSPRGRRGVGEQAGKPVARSKTLPPQVPPRSYLPAPKSGRTNRRVSADPVSLGSQLNSFGYELFQVSEERDEEVAAFCHMLDILRSAYPCDDLSKNSGFVWSPCVTQDEQQQVLGVSIKVTVVSKLFKEPLTFTCDGSSTVDLLIYQTLCYTHDELDLIDVDDYLLKICGKAEFLRNKQTLASLEYIQQCLKYEWDIRLNLSKRASVCVELARTEDDDETTSSMNHGILLQERTIKQTVTREALSLLLDTFHNEAESFILSEVEIPLHVERLVQSVKALCSSLASVETPDVTSALNQLPACPCRLQPRVQKDVTVLAKRENREKVVEKLTSAILDLVEMYCSTFNANFHTAPHSHRPTAPIQEAGMVTNVLSFSIYAAHRIPITWAASYEGFFLSCSLTHGATELCAPQHTSKQAVSKYLFHLVVWDQRVCFPVQINQLPRETQLTVTLYASPLPPPGGAEEKGKQRRSIEALGWVTMPLFNFRHVLTCGRKLLGLWPSTPGSTGNARSSTPNFSQPDSVIIQVDFPTSSFEVRFSTPPPAEFSPQYEFSRLDQHSQKQLRDILQKKSLFWLSPEDKRLLWEKRYFCHAESSRLPLVLASAPRWEWACLPDIYALLRHWACMNHLDALGLLHATFPDQECRRTAVQWMDTISDAELLDFLPQLVQALKYECYLDSPLVRFLLRRAIADMYIAHYLFWLLKDALQDSQFSVRYQQLLAAVLCCVGHGLREEFDRQSWLVSILALVAQRVRDASPSSRQAILREALDEVKQFFSVSSSCRLPLNPGLLVKGINIQSCSFFNSNAVPLKLSFQSMDPLGDHINVIFKSGDDLRQDMLTLQMIRIMNKIWIQEGLDMRMVIFHCFSTGRGRGMVEMIPNAETLRKIQGEHGVTGSFKDRPLADWLQKHNPTEDEYEKAVENFIYSCAGCCVATYILGICDRHNDNIMLKTSGHMFHIDFGKFLGHSQMFGSIKRDRVPFVFTSDMAYVINGGDKPSRRFHDFVDLCCEAYNLIRKHSHLFLNLLGLMLSCGIPELSDLEDLKYVCDALRPHESEADATMYFTRLIESSLGSVATKLNFFIHNLAQMKFASSEERPVLSFAPRVYTIKIDGAIRNLFVCQHMKTYSPNKGYTYVVKVERDGQQGATLVQRSFEEFHELHTKLRLIFPSSKLPSFPSRFVIGRSRGEAMADRRKDELNGYVWHLIHASQEVAQCDLVYTFFHPLQRDERPGTVVNTLHTKPGDFSWNPVPGKVSGEVKLSITFKSDKLFIMVMHIRALQPLQEGTDPDPYVKLYLLPDPQKTSKRKTKVAHRTCNPTYNEMLVYSGIPRGDLHQRVIHLRVLSEGAFWESTLLGEAFIPLKSLEPGQHWVNWHQLGTGGSDTSR</sequence>
<dbReference type="InterPro" id="IPR036871">
    <property type="entry name" value="PX_dom_sf"/>
</dbReference>
<dbReference type="GO" id="GO:0048015">
    <property type="term" value="P:phosphatidylinositol-mediated signaling"/>
    <property type="evidence" value="ECO:0007669"/>
    <property type="project" value="TreeGrafter"/>
</dbReference>
<dbReference type="InterPro" id="IPR000008">
    <property type="entry name" value="C2_dom"/>
</dbReference>
<dbReference type="FunFam" id="1.10.1070.11:FF:000003">
    <property type="entry name" value="Phosphatidylinositol 4-phosphate 3-kinase C2 domain-containing subunit beta"/>
    <property type="match status" value="1"/>
</dbReference>
<evidence type="ECO:0000256" key="17">
    <source>
        <dbReference type="ARBA" id="ARBA00029297"/>
    </source>
</evidence>
<dbReference type="FunFam" id="3.30.1520.10:FF:000006">
    <property type="entry name" value="Phosphatidylinositol 4-phosphate 3-kinase C2 domain-containing subunit alpha"/>
    <property type="match status" value="1"/>
</dbReference>
<keyword evidence="10" id="KW-0547">Nucleotide-binding</keyword>
<dbReference type="InterPro" id="IPR001263">
    <property type="entry name" value="PI3K_accessory_dom"/>
</dbReference>
<dbReference type="GO" id="GO:0005634">
    <property type="term" value="C:nucleus"/>
    <property type="evidence" value="ECO:0007669"/>
    <property type="project" value="UniProtKB-SubCell"/>
</dbReference>
<feature type="domain" description="PI3K-RBD" evidence="23">
    <location>
        <begin position="320"/>
        <end position="408"/>
    </location>
</feature>
<dbReference type="SMART" id="SM00145">
    <property type="entry name" value="PI3Ka"/>
    <property type="match status" value="1"/>
</dbReference>
<dbReference type="InterPro" id="IPR018936">
    <property type="entry name" value="PI3/4_kinase_CS"/>
</dbReference>
<evidence type="ECO:0000259" key="22">
    <source>
        <dbReference type="PROSITE" id="PS51545"/>
    </source>
</evidence>
<dbReference type="SUPFAM" id="SSF56112">
    <property type="entry name" value="Protein kinase-like (PK-like)"/>
    <property type="match status" value="1"/>
</dbReference>
<feature type="compositionally biased region" description="Basic and acidic residues" evidence="18">
    <location>
        <begin position="40"/>
        <end position="49"/>
    </location>
</feature>
<dbReference type="InterPro" id="IPR015433">
    <property type="entry name" value="PI3/4_kinase"/>
</dbReference>
<dbReference type="RefSeq" id="XP_031424019.1">
    <property type="nucleotide sequence ID" value="XM_031568159.2"/>
</dbReference>
<evidence type="ECO:0000256" key="8">
    <source>
        <dbReference type="ARBA" id="ARBA00022490"/>
    </source>
</evidence>
<evidence type="ECO:0000256" key="1">
    <source>
        <dbReference type="ARBA" id="ARBA00001913"/>
    </source>
</evidence>
<dbReference type="Pfam" id="PF00787">
    <property type="entry name" value="PX"/>
    <property type="match status" value="1"/>
</dbReference>
<feature type="domain" description="C2" evidence="19">
    <location>
        <begin position="1448"/>
        <end position="1572"/>
    </location>
</feature>
<keyword evidence="11" id="KW-0418">Kinase</keyword>
<dbReference type="GO" id="GO:0016303">
    <property type="term" value="F:1-phosphatidylinositol-3-kinase activity"/>
    <property type="evidence" value="ECO:0007669"/>
    <property type="project" value="UniProtKB-EC"/>
</dbReference>
<dbReference type="Gene3D" id="3.30.1010.10">
    <property type="entry name" value="Phosphatidylinositol 3-kinase Catalytic Subunit, Chain A, domain 4"/>
    <property type="match status" value="1"/>
</dbReference>
<dbReference type="GO" id="GO:0005737">
    <property type="term" value="C:cytoplasm"/>
    <property type="evidence" value="ECO:0007669"/>
    <property type="project" value="UniProtKB-SubCell"/>
</dbReference>
<dbReference type="CDD" id="cd04012">
    <property type="entry name" value="C2A_PI3K_class_II"/>
    <property type="match status" value="1"/>
</dbReference>
<dbReference type="FunFam" id="2.60.40.150:FF:000065">
    <property type="entry name" value="phosphatidylinositol 4-phosphate 3-kinase C2 domain-containing subunit beta"/>
    <property type="match status" value="1"/>
</dbReference>
<dbReference type="Pfam" id="PF00168">
    <property type="entry name" value="C2"/>
    <property type="match status" value="1"/>
</dbReference>
<evidence type="ECO:0000313" key="27">
    <source>
        <dbReference type="RefSeq" id="XP_031424016.1"/>
    </source>
</evidence>
<dbReference type="GO" id="GO:0005524">
    <property type="term" value="F:ATP binding"/>
    <property type="evidence" value="ECO:0007669"/>
    <property type="project" value="UniProtKB-KW"/>
</dbReference>
<dbReference type="CDD" id="cd08381">
    <property type="entry name" value="C2B_PI3K_class_II"/>
    <property type="match status" value="1"/>
</dbReference>